<protein>
    <submittedName>
        <fullName evidence="1">XisI protein</fullName>
    </submittedName>
</protein>
<evidence type="ECO:0000313" key="1">
    <source>
        <dbReference type="EMBL" id="AFZ48741.1"/>
    </source>
</evidence>
<dbReference type="EMBL" id="CP003940">
    <property type="protein sequence ID" value="AFZ48741.1"/>
    <property type="molecule type" value="Genomic_DNA"/>
</dbReference>
<dbReference type="CDD" id="cd16382">
    <property type="entry name" value="XisI-like"/>
    <property type="match status" value="1"/>
</dbReference>
<dbReference type="InterPro" id="IPR035943">
    <property type="entry name" value="XisI-like_sf"/>
</dbReference>
<proteinExistence type="predicted"/>
<evidence type="ECO:0000313" key="2">
    <source>
        <dbReference type="Proteomes" id="UP000010483"/>
    </source>
</evidence>
<dbReference type="HOGENOM" id="CLU_149829_1_0_3"/>
<dbReference type="InterPro" id="IPR014968">
    <property type="entry name" value="XisI"/>
</dbReference>
<accession>K9YP75</accession>
<organism evidence="1 2">
    <name type="scientific">Cyanobacterium stanieri (strain ATCC 29140 / PCC 7202)</name>
    <dbReference type="NCBI Taxonomy" id="292563"/>
    <lineage>
        <taxon>Bacteria</taxon>
        <taxon>Bacillati</taxon>
        <taxon>Cyanobacteriota</taxon>
        <taxon>Cyanophyceae</taxon>
        <taxon>Oscillatoriophycideae</taxon>
        <taxon>Chroococcales</taxon>
        <taxon>Geminocystaceae</taxon>
        <taxon>Cyanobacterium</taxon>
    </lineage>
</organism>
<dbReference type="BioCyc" id="CSTA292563:G1353-2805-MONOMER"/>
<gene>
    <name evidence="1" type="ordered locus">Cyast_2799</name>
</gene>
<dbReference type="STRING" id="292563.Cyast_2799"/>
<dbReference type="eggNOG" id="ENOG5032R2H">
    <property type="taxonomic scope" value="Bacteria"/>
</dbReference>
<reference evidence="2" key="1">
    <citation type="journal article" date="2013" name="Proc. Natl. Acad. Sci. U.S.A.">
        <title>Improving the coverage of the cyanobacterial phylum using diversity-driven genome sequencing.</title>
        <authorList>
            <person name="Shih P.M."/>
            <person name="Wu D."/>
            <person name="Latifi A."/>
            <person name="Axen S.D."/>
            <person name="Fewer D.P."/>
            <person name="Talla E."/>
            <person name="Calteau A."/>
            <person name="Cai F."/>
            <person name="Tandeau de Marsac N."/>
            <person name="Rippka R."/>
            <person name="Herdman M."/>
            <person name="Sivonen K."/>
            <person name="Coursin T."/>
            <person name="Laurent T."/>
            <person name="Goodwin L."/>
            <person name="Nolan M."/>
            <person name="Davenport K.W."/>
            <person name="Han C.S."/>
            <person name="Rubin E.M."/>
            <person name="Eisen J.A."/>
            <person name="Woyke T."/>
            <person name="Gugger M."/>
            <person name="Kerfeld C.A."/>
        </authorList>
    </citation>
    <scope>NUCLEOTIDE SEQUENCE [LARGE SCALE GENOMIC DNA]</scope>
    <source>
        <strain evidence="2">ATCC 29140 / PCC 7202</strain>
    </source>
</reference>
<dbReference type="Gene3D" id="3.30.310.110">
    <property type="entry name" value="XisI-like"/>
    <property type="match status" value="1"/>
</dbReference>
<name>K9YP75_CYASC</name>
<keyword evidence="2" id="KW-1185">Reference proteome</keyword>
<sequence>MDKLTKYRQIICDFLNQQAKITPLGENIESETIFDEKCNRYLLVNLGWHGQKRIYSVLLHLEIREEKIWIQENNTDISVAEFLLQEGVKREDIILGLKPAFVREYTGFGVA</sequence>
<dbReference type="Pfam" id="PF08869">
    <property type="entry name" value="XisI"/>
    <property type="match status" value="1"/>
</dbReference>
<dbReference type="Proteomes" id="UP000010483">
    <property type="component" value="Chromosome"/>
</dbReference>
<dbReference type="KEGG" id="csn:Cyast_2799"/>
<dbReference type="SUPFAM" id="SSF143847">
    <property type="entry name" value="XisI-like"/>
    <property type="match status" value="1"/>
</dbReference>
<dbReference type="AlphaFoldDB" id="K9YP75"/>